<feature type="transmembrane region" description="Helical" evidence="9">
    <location>
        <begin position="462"/>
        <end position="483"/>
    </location>
</feature>
<keyword evidence="4" id="KW-0808">Transferase</keyword>
<sequence>MTSTTLSPSAVAGRPGARGRVRRLFLGPADDPRWARPALWGVLVCACVLYSWGVTKAGYANSYYSAAVKSGTESWKAFFFGSLDAGSYITVDKPPMALWAMGLSARVFGFSTWSLLLPQVIEGVAAVAVLYATVRRAFGHAAAVVAAAVLALTPITVAINRDNNPDTLLVLLLVAAAWACQRALDSGRLRPLLLAAFLVGCGFNTKMLQAYLVVPAFAVAYLIAARPSFARRVGHLVAAGAVLAVSSFWWMLVVDAIPARSRPYIGGSTDGTAWDLVVGYNGFGRIFGENNGPGGGRGPGGGGGFGGQPGAGRLFNDILGGQISWLVPFAVIALVAGLILLRSRPRTDTARAGLLLWGGWLAVHYVVFSFAQGTFHPYYSTAMAPAIGALTGAGAVLLVEASRRPAGWAFMLPAGVAVTGVWAFVLLNRVPSWHPWLRWVVAVGTVLAVAALLGGRFVNQRVTVAGLALATMAALVGPGAYAVSAASTTSNGSNPLAGPSSGNGFGGPPGFGPGGGRGAFGRGTPPGLPPNARGGTPDGPNGQAQRPGSPARPGGSAGPGGPGGGVDSGMVSYLKRNQGRAIWLVAVSSAQEASSLILQTGRPVIAMGGFTGSDPAMTTAKLQRYVSEGKLRYILLGGRMGPGGATRNDVTAWVQKHGTLVAASEYGASTDSAQLYRLG</sequence>
<accession>A0ABP8CFF6</accession>
<keyword evidence="3" id="KW-0328">Glycosyltransferase</keyword>
<dbReference type="InterPro" id="IPR038731">
    <property type="entry name" value="RgtA/B/C-like"/>
</dbReference>
<dbReference type="Pfam" id="PF13231">
    <property type="entry name" value="PMT_2"/>
    <property type="match status" value="1"/>
</dbReference>
<feature type="transmembrane region" description="Helical" evidence="9">
    <location>
        <begin position="236"/>
        <end position="254"/>
    </location>
</feature>
<keyword evidence="5 9" id="KW-0812">Transmembrane</keyword>
<evidence type="ECO:0000256" key="1">
    <source>
        <dbReference type="ARBA" id="ARBA00004651"/>
    </source>
</evidence>
<evidence type="ECO:0000259" key="10">
    <source>
        <dbReference type="Pfam" id="PF13231"/>
    </source>
</evidence>
<evidence type="ECO:0000256" key="9">
    <source>
        <dbReference type="SAM" id="Phobius"/>
    </source>
</evidence>
<feature type="transmembrane region" description="Helical" evidence="9">
    <location>
        <begin position="406"/>
        <end position="424"/>
    </location>
</feature>
<feature type="transmembrane region" description="Helical" evidence="9">
    <location>
        <begin position="207"/>
        <end position="224"/>
    </location>
</feature>
<dbReference type="PANTHER" id="PTHR33908:SF3">
    <property type="entry name" value="UNDECAPRENYL PHOSPHATE-ALPHA-4-AMINO-4-DEOXY-L-ARABINOSE ARABINOSYL TRANSFERASE"/>
    <property type="match status" value="1"/>
</dbReference>
<feature type="transmembrane region" description="Helical" evidence="9">
    <location>
        <begin position="353"/>
        <end position="372"/>
    </location>
</feature>
<evidence type="ECO:0000256" key="3">
    <source>
        <dbReference type="ARBA" id="ARBA00022676"/>
    </source>
</evidence>
<keyword evidence="6 9" id="KW-1133">Transmembrane helix</keyword>
<organism evidence="12 13">
    <name type="scientific">Actinomadura meridiana</name>
    <dbReference type="NCBI Taxonomy" id="559626"/>
    <lineage>
        <taxon>Bacteria</taxon>
        <taxon>Bacillati</taxon>
        <taxon>Actinomycetota</taxon>
        <taxon>Actinomycetes</taxon>
        <taxon>Streptosporangiales</taxon>
        <taxon>Thermomonosporaceae</taxon>
        <taxon>Actinomadura</taxon>
    </lineage>
</organism>
<evidence type="ECO:0000313" key="12">
    <source>
        <dbReference type="EMBL" id="GAA4238631.1"/>
    </source>
</evidence>
<proteinExistence type="predicted"/>
<feature type="compositionally biased region" description="Gly residues" evidence="8">
    <location>
        <begin position="501"/>
        <end position="521"/>
    </location>
</feature>
<feature type="domain" description="Putative mannosyltransferase YkcA/B-like C-terminal" evidence="11">
    <location>
        <begin position="570"/>
        <end position="657"/>
    </location>
</feature>
<feature type="transmembrane region" description="Helical" evidence="9">
    <location>
        <begin position="137"/>
        <end position="160"/>
    </location>
</feature>
<evidence type="ECO:0000313" key="13">
    <source>
        <dbReference type="Proteomes" id="UP001501710"/>
    </source>
</evidence>
<keyword evidence="7 9" id="KW-0472">Membrane</keyword>
<feature type="domain" description="Glycosyltransferase RgtA/B/C/D-like" evidence="10">
    <location>
        <begin position="92"/>
        <end position="249"/>
    </location>
</feature>
<keyword evidence="13" id="KW-1185">Reference proteome</keyword>
<evidence type="ECO:0000256" key="7">
    <source>
        <dbReference type="ARBA" id="ARBA00023136"/>
    </source>
</evidence>
<dbReference type="Proteomes" id="UP001501710">
    <property type="component" value="Unassembled WGS sequence"/>
</dbReference>
<evidence type="ECO:0000256" key="8">
    <source>
        <dbReference type="SAM" id="MobiDB-lite"/>
    </source>
</evidence>
<evidence type="ECO:0000256" key="5">
    <source>
        <dbReference type="ARBA" id="ARBA00022692"/>
    </source>
</evidence>
<protein>
    <submittedName>
        <fullName evidence="12">Glycosyltransferase family 39 protein</fullName>
    </submittedName>
</protein>
<dbReference type="InterPro" id="IPR056785">
    <property type="entry name" value="YkcA/B-like_C"/>
</dbReference>
<reference evidence="13" key="1">
    <citation type="journal article" date="2019" name="Int. J. Syst. Evol. Microbiol.">
        <title>The Global Catalogue of Microorganisms (GCM) 10K type strain sequencing project: providing services to taxonomists for standard genome sequencing and annotation.</title>
        <authorList>
            <consortium name="The Broad Institute Genomics Platform"/>
            <consortium name="The Broad Institute Genome Sequencing Center for Infectious Disease"/>
            <person name="Wu L."/>
            <person name="Ma J."/>
        </authorList>
    </citation>
    <scope>NUCLEOTIDE SEQUENCE [LARGE SCALE GENOMIC DNA]</scope>
    <source>
        <strain evidence="13">JCM 17440</strain>
    </source>
</reference>
<feature type="region of interest" description="Disordered" evidence="8">
    <location>
        <begin position="487"/>
        <end position="571"/>
    </location>
</feature>
<comment type="subcellular location">
    <subcellularLocation>
        <location evidence="1">Cell membrane</location>
        <topology evidence="1">Multi-pass membrane protein</topology>
    </subcellularLocation>
</comment>
<feature type="transmembrane region" description="Helical" evidence="9">
    <location>
        <begin position="378"/>
        <end position="399"/>
    </location>
</feature>
<feature type="transmembrane region" description="Helical" evidence="9">
    <location>
        <begin position="34"/>
        <end position="52"/>
    </location>
</feature>
<evidence type="ECO:0000256" key="2">
    <source>
        <dbReference type="ARBA" id="ARBA00022475"/>
    </source>
</evidence>
<keyword evidence="2" id="KW-1003">Cell membrane</keyword>
<gene>
    <name evidence="12" type="ORF">GCM10022254_55370</name>
</gene>
<feature type="transmembrane region" description="Helical" evidence="9">
    <location>
        <begin position="323"/>
        <end position="341"/>
    </location>
</feature>
<feature type="transmembrane region" description="Helical" evidence="9">
    <location>
        <begin position="436"/>
        <end position="455"/>
    </location>
</feature>
<evidence type="ECO:0000256" key="4">
    <source>
        <dbReference type="ARBA" id="ARBA00022679"/>
    </source>
</evidence>
<name>A0ABP8CFF6_9ACTN</name>
<evidence type="ECO:0000256" key="6">
    <source>
        <dbReference type="ARBA" id="ARBA00022989"/>
    </source>
</evidence>
<dbReference type="EMBL" id="BAABAS010000020">
    <property type="protein sequence ID" value="GAA4238631.1"/>
    <property type="molecule type" value="Genomic_DNA"/>
</dbReference>
<dbReference type="InterPro" id="IPR050297">
    <property type="entry name" value="LipidA_mod_glycosyltrf_83"/>
</dbReference>
<dbReference type="Pfam" id="PF24878">
    <property type="entry name" value="YkcB_C"/>
    <property type="match status" value="1"/>
</dbReference>
<comment type="caution">
    <text evidence="12">The sequence shown here is derived from an EMBL/GenBank/DDBJ whole genome shotgun (WGS) entry which is preliminary data.</text>
</comment>
<dbReference type="PANTHER" id="PTHR33908">
    <property type="entry name" value="MANNOSYLTRANSFERASE YKCB-RELATED"/>
    <property type="match status" value="1"/>
</dbReference>
<evidence type="ECO:0000259" key="11">
    <source>
        <dbReference type="Pfam" id="PF24878"/>
    </source>
</evidence>
<feature type="compositionally biased region" description="Gly residues" evidence="8">
    <location>
        <begin position="555"/>
        <end position="567"/>
    </location>
</feature>
<dbReference type="RefSeq" id="WP_344902193.1">
    <property type="nucleotide sequence ID" value="NZ_BAABAS010000020.1"/>
</dbReference>
<feature type="transmembrane region" description="Helical" evidence="9">
    <location>
        <begin position="107"/>
        <end position="131"/>
    </location>
</feature>